<evidence type="ECO:0000259" key="7">
    <source>
        <dbReference type="PROSITE" id="PS51094"/>
    </source>
</evidence>
<protein>
    <submittedName>
        <fullName evidence="10">BglG family transcription antiterminator</fullName>
    </submittedName>
</protein>
<dbReference type="SUPFAM" id="SSF63520">
    <property type="entry name" value="PTS-regulatory domain, PRD"/>
    <property type="match status" value="2"/>
</dbReference>
<dbReference type="RefSeq" id="WP_290141830.1">
    <property type="nucleotide sequence ID" value="NZ_CP101620.1"/>
</dbReference>
<accession>A0ABY5I4Y0</accession>
<evidence type="ECO:0000256" key="3">
    <source>
        <dbReference type="ARBA" id="ARBA00023015"/>
    </source>
</evidence>
<dbReference type="Gene3D" id="1.10.10.10">
    <property type="entry name" value="Winged helix-like DNA-binding domain superfamily/Winged helix DNA-binding domain"/>
    <property type="match status" value="2"/>
</dbReference>
<keyword evidence="2" id="KW-0677">Repeat</keyword>
<dbReference type="Gene3D" id="1.10.1790.10">
    <property type="entry name" value="PRD domain"/>
    <property type="match status" value="2"/>
</dbReference>
<dbReference type="Pfam" id="PF00359">
    <property type="entry name" value="PTS_EIIA_2"/>
    <property type="match status" value="1"/>
</dbReference>
<dbReference type="PANTHER" id="PTHR30185:SF13">
    <property type="entry name" value="LICABCH OPERON REGULATOR-RELATED"/>
    <property type="match status" value="1"/>
</dbReference>
<gene>
    <name evidence="10" type="ORF">NMU03_06395</name>
</gene>
<dbReference type="InterPro" id="IPR011608">
    <property type="entry name" value="PRD"/>
</dbReference>
<evidence type="ECO:0000256" key="4">
    <source>
        <dbReference type="ARBA" id="ARBA00023159"/>
    </source>
</evidence>
<keyword evidence="1" id="KW-0808">Transferase</keyword>
<dbReference type="Pfam" id="PF08279">
    <property type="entry name" value="HTH_11"/>
    <property type="match status" value="1"/>
</dbReference>
<dbReference type="SUPFAM" id="SSF46785">
    <property type="entry name" value="Winged helix' DNA-binding domain"/>
    <property type="match status" value="1"/>
</dbReference>
<dbReference type="Pfam" id="PF05043">
    <property type="entry name" value="Mga"/>
    <property type="match status" value="1"/>
</dbReference>
<name>A0ABY5I4Y0_9FIRM</name>
<feature type="domain" description="PRD" evidence="9">
    <location>
        <begin position="181"/>
        <end position="289"/>
    </location>
</feature>
<dbReference type="InterPro" id="IPR013196">
    <property type="entry name" value="HTH_11"/>
</dbReference>
<evidence type="ECO:0000256" key="1">
    <source>
        <dbReference type="ARBA" id="ARBA00022679"/>
    </source>
</evidence>
<reference evidence="10" key="1">
    <citation type="submission" date="2022-07" db="EMBL/GenBank/DDBJ databases">
        <title>Faecal culturing of patients with breast cancer.</title>
        <authorList>
            <person name="Teng N.M.Y."/>
            <person name="Kiu R."/>
            <person name="Evans R."/>
            <person name="Baker D.J."/>
            <person name="Zenner C."/>
            <person name="Robinson S.D."/>
            <person name="Hall L.J."/>
        </authorList>
    </citation>
    <scope>NUCLEOTIDE SEQUENCE</scope>
    <source>
        <strain evidence="10">LH1062</strain>
    </source>
</reference>
<dbReference type="PROSITE" id="PS51372">
    <property type="entry name" value="PRD_2"/>
    <property type="match status" value="2"/>
</dbReference>
<dbReference type="InterPro" id="IPR013011">
    <property type="entry name" value="PTS_EIIB_2"/>
</dbReference>
<dbReference type="InterPro" id="IPR007737">
    <property type="entry name" value="Mga_HTH"/>
</dbReference>
<keyword evidence="6" id="KW-0175">Coiled coil</keyword>
<keyword evidence="11" id="KW-1185">Reference proteome</keyword>
<dbReference type="Proteomes" id="UP001060112">
    <property type="component" value="Chromosome"/>
</dbReference>
<dbReference type="PROSITE" id="PS51094">
    <property type="entry name" value="PTS_EIIA_TYPE_2"/>
    <property type="match status" value="1"/>
</dbReference>
<dbReference type="InterPro" id="IPR036390">
    <property type="entry name" value="WH_DNA-bd_sf"/>
</dbReference>
<dbReference type="Gene3D" id="3.40.930.10">
    <property type="entry name" value="Mannitol-specific EII, Chain A"/>
    <property type="match status" value="1"/>
</dbReference>
<feature type="coiled-coil region" evidence="6">
    <location>
        <begin position="26"/>
        <end position="53"/>
    </location>
</feature>
<keyword evidence="4" id="KW-0010">Activator</keyword>
<evidence type="ECO:0000256" key="5">
    <source>
        <dbReference type="ARBA" id="ARBA00023163"/>
    </source>
</evidence>
<dbReference type="EMBL" id="CP101620">
    <property type="protein sequence ID" value="UTY40406.1"/>
    <property type="molecule type" value="Genomic_DNA"/>
</dbReference>
<evidence type="ECO:0000259" key="8">
    <source>
        <dbReference type="PROSITE" id="PS51099"/>
    </source>
</evidence>
<dbReference type="InterPro" id="IPR036388">
    <property type="entry name" value="WH-like_DNA-bd_sf"/>
</dbReference>
<evidence type="ECO:0000259" key="9">
    <source>
        <dbReference type="PROSITE" id="PS51372"/>
    </source>
</evidence>
<dbReference type="PANTHER" id="PTHR30185">
    <property type="entry name" value="CRYPTIC BETA-GLUCOSIDE BGL OPERON ANTITERMINATOR"/>
    <property type="match status" value="1"/>
</dbReference>
<evidence type="ECO:0000313" key="10">
    <source>
        <dbReference type="EMBL" id="UTY40406.1"/>
    </source>
</evidence>
<dbReference type="Gene3D" id="3.40.50.2300">
    <property type="match status" value="1"/>
</dbReference>
<dbReference type="PROSITE" id="PS51099">
    <property type="entry name" value="PTS_EIIB_TYPE_2"/>
    <property type="match status" value="1"/>
</dbReference>
<sequence>MDKKRLIKIIKILSQSQQPIKGKELCEELGVTVRTLRNDIKEYRHELSNHGLEIVSKHAVGYSLIIHNEEEYFQYIEELMKSESQNQMLIPIYPEERIDYLIKMFLTSDDYIKIEDICDMIFVSRSTLSHDLKEVREKLKYFHLDLETKPAYGLKIKGSEFHKRSCISQYFFHIHGGDESYLQKAKASKQQEIISNLLYKTMVEQQFKLTDMGFENLVIHIMIALIRLKEVQSNTPYEYDEYIIESREYNIATILCKKLEDEFHICFPQIEVYYIALHLSGKKAVQYNTNHLIVNQEYEDLLERIFREIADKYHMDFTMDMDLKTSLTLHILPMMNRLKYQMVIQNPLLEQIKIENSLAFEMSILTANIIHQIYHVEMNENEMGYIALHFQLAIERYQKQGPKKNIIIICASGMGSSQILLYKIRQKFKDYIQSIYITELYELPNIDQSVYDFILTTVPIPFQTEIPSIHVQYFLDDQDVLMLSDAFQQQSETLSFIDQYFSDNLFFLDLKGKDSKQLIHEMCSRIAMVKDVPNQFEDEVMKREKYSVTEFGNAIAMPHPMKPITDSTFVAVGILKKPVKWKRQYVKYIFLLSIQKDSKEALGLLHETLSALVYDKKALQELEKNPSLDDLKTILRKTAKEQEKNDIDVLFG</sequence>
<dbReference type="SUPFAM" id="SSF52794">
    <property type="entry name" value="PTS system IIB component-like"/>
    <property type="match status" value="1"/>
</dbReference>
<dbReference type="InterPro" id="IPR002178">
    <property type="entry name" value="PTS_EIIA_type-2_dom"/>
</dbReference>
<proteinExistence type="predicted"/>
<dbReference type="InterPro" id="IPR036095">
    <property type="entry name" value="PTS_EIIB-like_sf"/>
</dbReference>
<dbReference type="InterPro" id="IPR036634">
    <property type="entry name" value="PRD_sf"/>
</dbReference>
<dbReference type="InterPro" id="IPR016152">
    <property type="entry name" value="PTrfase/Anion_transptr"/>
</dbReference>
<feature type="domain" description="PTS EIIB type-2" evidence="8">
    <location>
        <begin position="404"/>
        <end position="495"/>
    </location>
</feature>
<dbReference type="InterPro" id="IPR050661">
    <property type="entry name" value="BglG_antiterminators"/>
</dbReference>
<dbReference type="CDD" id="cd05568">
    <property type="entry name" value="PTS_IIB_bgl_like"/>
    <property type="match status" value="1"/>
</dbReference>
<evidence type="ECO:0000256" key="2">
    <source>
        <dbReference type="ARBA" id="ARBA00022737"/>
    </source>
</evidence>
<evidence type="ECO:0000313" key="11">
    <source>
        <dbReference type="Proteomes" id="UP001060112"/>
    </source>
</evidence>
<keyword evidence="5" id="KW-0804">Transcription</keyword>
<organism evidence="10 11">
    <name type="scientific">Allocoprobacillus halotolerans</name>
    <dbReference type="NCBI Taxonomy" id="2944914"/>
    <lineage>
        <taxon>Bacteria</taxon>
        <taxon>Bacillati</taxon>
        <taxon>Bacillota</taxon>
        <taxon>Erysipelotrichia</taxon>
        <taxon>Erysipelotrichales</taxon>
        <taxon>Erysipelotrichaceae</taxon>
        <taxon>Allocoprobacillus</taxon>
    </lineage>
</organism>
<keyword evidence="3" id="KW-0805">Transcription regulation</keyword>
<feature type="domain" description="PTS EIIA type-2" evidence="7">
    <location>
        <begin position="499"/>
        <end position="638"/>
    </location>
</feature>
<dbReference type="Pfam" id="PF00874">
    <property type="entry name" value="PRD"/>
    <property type="match status" value="2"/>
</dbReference>
<evidence type="ECO:0000256" key="6">
    <source>
        <dbReference type="SAM" id="Coils"/>
    </source>
</evidence>
<dbReference type="SUPFAM" id="SSF55804">
    <property type="entry name" value="Phoshotransferase/anion transport protein"/>
    <property type="match status" value="1"/>
</dbReference>
<feature type="domain" description="PRD" evidence="9">
    <location>
        <begin position="293"/>
        <end position="400"/>
    </location>
</feature>